<sequence>MTDGGYDIIGDIHGCAEQLEKLLHTLGYRQDGRGGEYRHPQRRAVFVGDLIDRGAGQVRTLEVVKAMVDGGSAYAVMGNHEFNALAYHTESPPGSGKYLRAHDDPDDPRSAKNTDQHQAFLEQVRGAERSHYLRWFATLPLWLDLGGLRIVHACWHDDSIAVVERECGSSAPFSDVRHLIAASTPGDPLYTAVETLLKGPEISLVAHGQQPFKDKGGHPRKSARLRWWNGDARTLRELSEVAGNYTTVDDKPYPPLPDLDVSAVSAPHLYTAQVPVFYGHYWRSGEPERGGDWTDYTACVDFSAVMGGSLTAYRWSGEPTIRPEHYVGVPPRSGSAHPSTNDTPPARNSSNE</sequence>
<dbReference type="PANTHER" id="PTHR42850:SF7">
    <property type="entry name" value="BIS(5'-NUCLEOSYL)-TETRAPHOSPHATASE PRPE [ASYMMETRICAL]"/>
    <property type="match status" value="1"/>
</dbReference>
<keyword evidence="3" id="KW-0378">Hydrolase</keyword>
<dbReference type="RefSeq" id="WP_011896004.1">
    <property type="nucleotide sequence ID" value="NZ_JACKST010000075.1"/>
</dbReference>
<dbReference type="Gene3D" id="3.60.21.10">
    <property type="match status" value="1"/>
</dbReference>
<dbReference type="Pfam" id="PF00149">
    <property type="entry name" value="Metallophos"/>
    <property type="match status" value="1"/>
</dbReference>
<evidence type="ECO:0000256" key="1">
    <source>
        <dbReference type="SAM" id="MobiDB-lite"/>
    </source>
</evidence>
<dbReference type="SUPFAM" id="SSF56300">
    <property type="entry name" value="Metallo-dependent phosphatases"/>
    <property type="match status" value="1"/>
</dbReference>
<proteinExistence type="predicted"/>
<dbReference type="GO" id="GO:0005737">
    <property type="term" value="C:cytoplasm"/>
    <property type="evidence" value="ECO:0007669"/>
    <property type="project" value="TreeGrafter"/>
</dbReference>
<protein>
    <submittedName>
        <fullName evidence="3">Metallophosphoesterase</fullName>
        <ecNumber evidence="3">3.6.1.17</ecNumber>
    </submittedName>
</protein>
<dbReference type="GO" id="GO:0004081">
    <property type="term" value="F:bis(5'-nucleosyl)-tetraphosphatase (asymmetrical) activity"/>
    <property type="evidence" value="ECO:0007669"/>
    <property type="project" value="UniProtKB-EC"/>
</dbReference>
<feature type="compositionally biased region" description="Basic and acidic residues" evidence="1">
    <location>
        <begin position="100"/>
        <end position="115"/>
    </location>
</feature>
<dbReference type="InterPro" id="IPR050126">
    <property type="entry name" value="Ap4A_hydrolase"/>
</dbReference>
<feature type="domain" description="Calcineurin-like phosphoesterase" evidence="2">
    <location>
        <begin position="8"/>
        <end position="104"/>
    </location>
</feature>
<evidence type="ECO:0000313" key="3">
    <source>
        <dbReference type="EMBL" id="STZ41821.1"/>
    </source>
</evidence>
<organism evidence="3 4">
    <name type="scientific">Mycolicibacterium gilvum</name>
    <dbReference type="NCBI Taxonomy" id="1804"/>
    <lineage>
        <taxon>Bacteria</taxon>
        <taxon>Bacillati</taxon>
        <taxon>Actinomycetota</taxon>
        <taxon>Actinomycetes</taxon>
        <taxon>Mycobacteriales</taxon>
        <taxon>Mycobacteriaceae</taxon>
        <taxon>Mycolicibacterium</taxon>
    </lineage>
</organism>
<dbReference type="Proteomes" id="UP000254291">
    <property type="component" value="Unassembled WGS sequence"/>
</dbReference>
<feature type="region of interest" description="Disordered" evidence="1">
    <location>
        <begin position="93"/>
        <end position="115"/>
    </location>
</feature>
<dbReference type="InterPro" id="IPR004843">
    <property type="entry name" value="Calcineurin-like_PHP"/>
</dbReference>
<name>A0A378SGS9_9MYCO</name>
<gene>
    <name evidence="3" type="primary">prpE</name>
    <name evidence="3" type="ORF">NCTC10742_01028</name>
</gene>
<feature type="region of interest" description="Disordered" evidence="1">
    <location>
        <begin position="324"/>
        <end position="352"/>
    </location>
</feature>
<feature type="compositionally biased region" description="Polar residues" evidence="1">
    <location>
        <begin position="336"/>
        <end position="352"/>
    </location>
</feature>
<dbReference type="InterPro" id="IPR029052">
    <property type="entry name" value="Metallo-depent_PP-like"/>
</dbReference>
<dbReference type="EC" id="3.6.1.17" evidence="3"/>
<dbReference type="PANTHER" id="PTHR42850">
    <property type="entry name" value="METALLOPHOSPHOESTERASE"/>
    <property type="match status" value="1"/>
</dbReference>
<dbReference type="GO" id="GO:0016791">
    <property type="term" value="F:phosphatase activity"/>
    <property type="evidence" value="ECO:0007669"/>
    <property type="project" value="TreeGrafter"/>
</dbReference>
<evidence type="ECO:0000313" key="4">
    <source>
        <dbReference type="Proteomes" id="UP000254291"/>
    </source>
</evidence>
<evidence type="ECO:0000259" key="2">
    <source>
        <dbReference type="Pfam" id="PF00149"/>
    </source>
</evidence>
<dbReference type="AlphaFoldDB" id="A0A378SGS9"/>
<dbReference type="EMBL" id="UGQM01000001">
    <property type="protein sequence ID" value="STZ41821.1"/>
    <property type="molecule type" value="Genomic_DNA"/>
</dbReference>
<accession>A0A378SGS9</accession>
<reference evidence="3 4" key="1">
    <citation type="submission" date="2018-06" db="EMBL/GenBank/DDBJ databases">
        <authorList>
            <consortium name="Pathogen Informatics"/>
            <person name="Doyle S."/>
        </authorList>
    </citation>
    <scope>NUCLEOTIDE SEQUENCE [LARGE SCALE GENOMIC DNA]</scope>
    <source>
        <strain evidence="3 4">NCTC10742</strain>
    </source>
</reference>